<proteinExistence type="predicted"/>
<sequence length="1255" mass="138170">MTRRFTLLALGLSLLPFVAIGQAPAKPTLRTILTPAVRVKPGVPTKRIRRLPAKGAITAPARTPRPIIAPARSGTPPTARKATTPPKPKTPQEKLHAALTAVKFDRTPDGILSAVDELQKETKPTKDKTKAVADRFRLLANAGSWEELGKHIQSLPFDGSTEKAYRHLITSLLQTPITQSTTPPPISTPPIPSGSKVPIRPTNKPRPMLTQEDFVEILKLAPSKPNETDLVSLGNLLRGVGQANLTRLAEELEIGIGLFGGKQPVGRKCAAQLLRPLATKSQAKIALSFVPDGDEDWALDMRADLLHKQWSSEPSPPNLSAAWKANEKLIATIRNDGKRLDGIKRGFMLVAKLPKTKADEWMSEQFREGGSGLKLIQLVQADVHRNLRSTNYNGRSENLRSLRQIVGALLNQAGGDLAKWKLPLTIASEAWLVEAENTAKYYRATVTRSNMTVYNPVYEQQRIMAQQNSSRYKPIAPALVIEHAPGADWLAALPESRRTRVMATLAETLLKNRKTVEALDEIERLAKLDPASAKRIADMLLGGWAQSRNPNGGAKPRMPTVGVSVYIPPRPSGTPLTRAKQRRNLRELDEILGRLAKLPIDPPKPQAIVTAFEGAHSFAEVYKLDDIRQVFGEPEKIPTVSLATLVNSMRQRLATSWRAPQIQQQADTKRGEPQIKAEVLTGYDTLLALLDAGLKAKPDVWQLKLQQAAANFDLAEYQYGNRVDLDIYVKHREAAFEGFSEAAALYTLQTSVTADKPNPLVFQLWFNANLGASDLSYVTRQQIPEISNLQKIRDTILVLPDSDGHLKAFGESVANTSRRLTPELKPRYLRASLAVLEDHPAGESARELVQHYDDLLDEVELVAHIDGSDEIGHTELFGLFIGLRHTSDIEREAGGFARYLVGGSKGSPYFYPRYPGQRQAPRDDLEEHLGEKLGDNFEVQSITFHDTKTQSRTIGQPGWRETPLAYVLLKAKDASVDRIPELQMDLDFYDSLGPVLLPVTTATQIIDARPESAPARPVDKLELTQTLDARLAGENEELTLELHATGKGLTPPLDKLVELDIPGFEIIKTDDQGLSIARVESGASSVNAVSERTWLLTLKPGDDAGKSLSFKFPEPTELVTKAAYKQYSDADLVEVDSKLALAGIVLGPASKWPWIASGMVVLLLGFGAWRLAKRDNGQATVPAYRVPDICTPFAVIDLLRRIDADRPKSLAAPYRDELQGTIRELERIHFAPDTEQANGHGDLQAIAHDWIGKVS</sequence>
<evidence type="ECO:0000256" key="1">
    <source>
        <dbReference type="SAM" id="MobiDB-lite"/>
    </source>
</evidence>
<gene>
    <name evidence="2" type="ORF">METZ01_LOCUS63992</name>
</gene>
<name>A0A381T6C6_9ZZZZ</name>
<evidence type="ECO:0000313" key="2">
    <source>
        <dbReference type="EMBL" id="SVA11138.1"/>
    </source>
</evidence>
<feature type="compositionally biased region" description="Low complexity" evidence="1">
    <location>
        <begin position="66"/>
        <end position="84"/>
    </location>
</feature>
<feature type="compositionally biased region" description="Pro residues" evidence="1">
    <location>
        <begin position="182"/>
        <end position="192"/>
    </location>
</feature>
<organism evidence="2">
    <name type="scientific">marine metagenome</name>
    <dbReference type="NCBI Taxonomy" id="408172"/>
    <lineage>
        <taxon>unclassified sequences</taxon>
        <taxon>metagenomes</taxon>
        <taxon>ecological metagenomes</taxon>
    </lineage>
</organism>
<dbReference type="AlphaFoldDB" id="A0A381T6C6"/>
<protein>
    <submittedName>
        <fullName evidence="2">Uncharacterized protein</fullName>
    </submittedName>
</protein>
<feature type="region of interest" description="Disordered" evidence="1">
    <location>
        <begin position="66"/>
        <end position="91"/>
    </location>
</feature>
<reference evidence="2" key="1">
    <citation type="submission" date="2018-05" db="EMBL/GenBank/DDBJ databases">
        <authorList>
            <person name="Lanie J.A."/>
            <person name="Ng W.-L."/>
            <person name="Kazmierczak K.M."/>
            <person name="Andrzejewski T.M."/>
            <person name="Davidsen T.M."/>
            <person name="Wayne K.J."/>
            <person name="Tettelin H."/>
            <person name="Glass J.I."/>
            <person name="Rusch D."/>
            <person name="Podicherti R."/>
            <person name="Tsui H.-C.T."/>
            <person name="Winkler M.E."/>
        </authorList>
    </citation>
    <scope>NUCLEOTIDE SEQUENCE</scope>
</reference>
<accession>A0A381T6C6</accession>
<dbReference type="EMBL" id="UINC01004019">
    <property type="protein sequence ID" value="SVA11138.1"/>
    <property type="molecule type" value="Genomic_DNA"/>
</dbReference>
<feature type="region of interest" description="Disordered" evidence="1">
    <location>
        <begin position="176"/>
        <end position="206"/>
    </location>
</feature>